<evidence type="ECO:0000313" key="1">
    <source>
        <dbReference type="EMBL" id="CUT98633.1"/>
    </source>
</evidence>
<dbReference type="Proteomes" id="UP000017246">
    <property type="component" value="Unassembled WGS sequence"/>
</dbReference>
<proteinExistence type="predicted"/>
<dbReference type="EMBL" id="LN902842">
    <property type="protein sequence ID" value="CUT98633.1"/>
    <property type="molecule type" value="Genomic_DNA"/>
</dbReference>
<dbReference type="AlphaFoldDB" id="A0A0S4MK47"/>
<keyword evidence="1" id="KW-0808">Transferase</keyword>
<name>A0A0S4MK47_ECHMU</name>
<keyword evidence="1" id="KW-0418">Kinase</keyword>
<reference evidence="1" key="2">
    <citation type="submission" date="2015-11" db="EMBL/GenBank/DDBJ databases">
        <authorList>
            <person name="Zhang Y."/>
            <person name="Guo Z."/>
        </authorList>
    </citation>
    <scope>NUCLEOTIDE SEQUENCE</scope>
</reference>
<accession>A0A0S4MK47</accession>
<protein>
    <submittedName>
        <fullName evidence="1">Proto oncogene tyrosine protein kinase receptor</fullName>
    </submittedName>
</protein>
<sequence>MMGCLVVVALSVNFGKISGYLSLYAQTVSREVVFPFLLCGIGDVVCVGWAERALALAGSSVRSLVPPTPPPACLPARPLAHLTAICKSPTEQELLNPKACTTQS</sequence>
<evidence type="ECO:0000313" key="2">
    <source>
        <dbReference type="Proteomes" id="UP000017246"/>
    </source>
</evidence>
<keyword evidence="2" id="KW-1185">Reference proteome</keyword>
<organism evidence="1 2">
    <name type="scientific">Echinococcus multilocularis</name>
    <name type="common">Fox tapeworm</name>
    <dbReference type="NCBI Taxonomy" id="6211"/>
    <lineage>
        <taxon>Eukaryota</taxon>
        <taxon>Metazoa</taxon>
        <taxon>Spiralia</taxon>
        <taxon>Lophotrochozoa</taxon>
        <taxon>Platyhelminthes</taxon>
        <taxon>Cestoda</taxon>
        <taxon>Eucestoda</taxon>
        <taxon>Cyclophyllidea</taxon>
        <taxon>Taeniidae</taxon>
        <taxon>Echinococcus</taxon>
    </lineage>
</organism>
<dbReference type="GO" id="GO:0016301">
    <property type="term" value="F:kinase activity"/>
    <property type="evidence" value="ECO:0007669"/>
    <property type="project" value="UniProtKB-KW"/>
</dbReference>
<reference evidence="1" key="1">
    <citation type="journal article" date="2013" name="Nature">
        <title>The genomes of four tapeworm species reveal adaptations to parasitism.</title>
        <authorList>
            <person name="Tsai I.J."/>
            <person name="Zarowiecki M."/>
            <person name="Holroyd N."/>
            <person name="Garciarrubio A."/>
            <person name="Sanchez-Flores A."/>
            <person name="Brooks K.L."/>
            <person name="Tracey A."/>
            <person name="Bobes R.J."/>
            <person name="Fragoso G."/>
            <person name="Sciutto E."/>
            <person name="Aslett M."/>
            <person name="Beasley H."/>
            <person name="Bennett H.M."/>
            <person name="Cai J."/>
            <person name="Camicia F."/>
            <person name="Clark R."/>
            <person name="Cucher M."/>
            <person name="De Silva N."/>
            <person name="Day T.A."/>
            <person name="Deplazes P."/>
            <person name="Estrada K."/>
            <person name="Fernandez C."/>
            <person name="Holland P.W."/>
            <person name="Hou J."/>
            <person name="Hu S."/>
            <person name="Huckvale T."/>
            <person name="Hung S.S."/>
            <person name="Kamenetzky L."/>
            <person name="Keane J.A."/>
            <person name="Kiss F."/>
            <person name="Koziol U."/>
            <person name="Lambert O."/>
            <person name="Liu K."/>
            <person name="Luo X."/>
            <person name="Luo Y."/>
            <person name="Macchiaroli N."/>
            <person name="Nichol S."/>
            <person name="Paps J."/>
            <person name="Parkinson J."/>
            <person name="Pouchkina-Stantcheva N."/>
            <person name="Riddiford N."/>
            <person name="Rosenzvit M."/>
            <person name="Salinas G."/>
            <person name="Wasmuth J.D."/>
            <person name="Zamanian M."/>
            <person name="Zheng Y."/>
            <person name="Cai X."/>
            <person name="Soberon X."/>
            <person name="Olson P.D."/>
            <person name="Laclette J.P."/>
            <person name="Brehm K."/>
            <person name="Berriman M."/>
            <person name="Garciarrubio A."/>
            <person name="Bobes R.J."/>
            <person name="Fragoso G."/>
            <person name="Sanchez-Flores A."/>
            <person name="Estrada K."/>
            <person name="Cevallos M.A."/>
            <person name="Morett E."/>
            <person name="Gonzalez V."/>
            <person name="Portillo T."/>
            <person name="Ochoa-Leyva A."/>
            <person name="Jose M.V."/>
            <person name="Sciutto E."/>
            <person name="Landa A."/>
            <person name="Jimenez L."/>
            <person name="Valdes V."/>
            <person name="Carrero J.C."/>
            <person name="Larralde C."/>
            <person name="Morales-Montor J."/>
            <person name="Limon-Lason J."/>
            <person name="Soberon X."/>
            <person name="Laclette J.P."/>
        </authorList>
    </citation>
    <scope>NUCLEOTIDE SEQUENCE [LARGE SCALE GENOMIC DNA]</scope>
</reference>
<keyword evidence="1" id="KW-0675">Receptor</keyword>